<proteinExistence type="predicted"/>
<evidence type="ECO:0000313" key="1">
    <source>
        <dbReference type="EMBL" id="PHP66534.1"/>
    </source>
</evidence>
<dbReference type="Proteomes" id="UP000221168">
    <property type="component" value="Unassembled WGS sequence"/>
</dbReference>
<sequence length="61" mass="6966">MDALDTLIREQRTWLHDFGPGAARNKRHGAMSVEQHQHKLNALLWARRGYATALERKAAAE</sequence>
<keyword evidence="2" id="KW-1185">Reference proteome</keyword>
<gene>
    <name evidence="1" type="ORF">CSC94_12645</name>
</gene>
<dbReference type="AlphaFoldDB" id="A0A2G1QM34"/>
<dbReference type="EMBL" id="PDVP01000007">
    <property type="protein sequence ID" value="PHP66534.1"/>
    <property type="molecule type" value="Genomic_DNA"/>
</dbReference>
<name>A0A2G1QM34_9HYPH</name>
<organism evidence="1 2">
    <name type="scientific">Zhengella mangrovi</name>
    <dbReference type="NCBI Taxonomy" id="1982044"/>
    <lineage>
        <taxon>Bacteria</taxon>
        <taxon>Pseudomonadati</taxon>
        <taxon>Pseudomonadota</taxon>
        <taxon>Alphaproteobacteria</taxon>
        <taxon>Hyphomicrobiales</taxon>
        <taxon>Notoacmeibacteraceae</taxon>
        <taxon>Zhengella</taxon>
    </lineage>
</organism>
<evidence type="ECO:0000313" key="2">
    <source>
        <dbReference type="Proteomes" id="UP000221168"/>
    </source>
</evidence>
<accession>A0A2G1QM34</accession>
<protein>
    <submittedName>
        <fullName evidence="1">Uncharacterized protein</fullName>
    </submittedName>
</protein>
<comment type="caution">
    <text evidence="1">The sequence shown here is derived from an EMBL/GenBank/DDBJ whole genome shotgun (WGS) entry which is preliminary data.</text>
</comment>
<reference evidence="1 2" key="1">
    <citation type="submission" date="2017-10" db="EMBL/GenBank/DDBJ databases">
        <title>Sedimentibacterium mangrovi gen. nov., sp. nov., a novel member of family Phyllobacteriacea isolated from mangrove sediment.</title>
        <authorList>
            <person name="Liao H."/>
            <person name="Tian Y."/>
        </authorList>
    </citation>
    <scope>NUCLEOTIDE SEQUENCE [LARGE SCALE GENOMIC DNA]</scope>
    <source>
        <strain evidence="1 2">X9-2-2</strain>
    </source>
</reference>